<dbReference type="RefSeq" id="WP_344243837.1">
    <property type="nucleotide sequence ID" value="NZ_BAAAHH010000026.1"/>
</dbReference>
<keyword evidence="3" id="KW-0456">Lyase</keyword>
<evidence type="ECO:0000313" key="6">
    <source>
        <dbReference type="Proteomes" id="UP001500665"/>
    </source>
</evidence>
<organism evidence="5 6">
    <name type="scientific">Actinocorallia libanotica</name>
    <dbReference type="NCBI Taxonomy" id="46162"/>
    <lineage>
        <taxon>Bacteria</taxon>
        <taxon>Bacillati</taxon>
        <taxon>Actinomycetota</taxon>
        <taxon>Actinomycetes</taxon>
        <taxon>Streptosporangiales</taxon>
        <taxon>Thermomonosporaceae</taxon>
        <taxon>Actinocorallia</taxon>
    </lineage>
</organism>
<dbReference type="Pfam" id="PF00291">
    <property type="entry name" value="PALP"/>
    <property type="match status" value="1"/>
</dbReference>
<dbReference type="Proteomes" id="UP001500665">
    <property type="component" value="Unassembled WGS sequence"/>
</dbReference>
<dbReference type="SUPFAM" id="SSF53686">
    <property type="entry name" value="Tryptophan synthase beta subunit-like PLP-dependent enzymes"/>
    <property type="match status" value="1"/>
</dbReference>
<accession>A0ABN1RQG9</accession>
<dbReference type="CDD" id="cd01562">
    <property type="entry name" value="Thr-dehyd"/>
    <property type="match status" value="1"/>
</dbReference>
<name>A0ABN1RQG9_9ACTN</name>
<dbReference type="InterPro" id="IPR036052">
    <property type="entry name" value="TrpB-like_PALP_sf"/>
</dbReference>
<sequence length="315" mass="33051">MSDLVTLAEIEAAARRLAGVAVRTPLVRYPDAPLWIKPESLQPVGAFKLRGAYAAMTTAPLGSPLPKGVVAHSSGNHAQAVAYAARELGIRAVLVVPHDAPEVKVSECVRLGAEVVLVEPTMEARTETAERLARAHGYELIAPFDDRRVIAGQGTVGLEIMADHPGPGVVLVPVGGGGLLAGTATAVKNLHRDTRVVGVEPALAADARDSFLLGRPVSWAAAETRRTMADALRVGRVGDLPFRHIAAYVDDIVTVSEEEIREAMRLLAVRTHLVAEPAGAVAAAAFLFRRDELPPGEGVAVLSGGNVDPALLFPA</sequence>
<keyword evidence="6" id="KW-1185">Reference proteome</keyword>
<dbReference type="InterPro" id="IPR050147">
    <property type="entry name" value="Ser/Thr_Dehydratase"/>
</dbReference>
<feature type="domain" description="Tryptophan synthase beta chain-like PALP" evidence="4">
    <location>
        <begin position="23"/>
        <end position="304"/>
    </location>
</feature>
<keyword evidence="2" id="KW-0663">Pyridoxal phosphate</keyword>
<comment type="cofactor">
    <cofactor evidence="1">
        <name>pyridoxal 5'-phosphate</name>
        <dbReference type="ChEBI" id="CHEBI:597326"/>
    </cofactor>
</comment>
<gene>
    <name evidence="5" type="ORF">GCM10009550_54580</name>
</gene>
<proteinExistence type="predicted"/>
<comment type="caution">
    <text evidence="5">The sequence shown here is derived from an EMBL/GenBank/DDBJ whole genome shotgun (WGS) entry which is preliminary data.</text>
</comment>
<dbReference type="PROSITE" id="PS00165">
    <property type="entry name" value="DEHYDRATASE_SER_THR"/>
    <property type="match status" value="1"/>
</dbReference>
<dbReference type="PANTHER" id="PTHR48078:SF6">
    <property type="entry name" value="L-THREONINE DEHYDRATASE CATABOLIC TDCB"/>
    <property type="match status" value="1"/>
</dbReference>
<protein>
    <submittedName>
        <fullName evidence="5">Threonine/serine dehydratase</fullName>
    </submittedName>
</protein>
<dbReference type="InterPro" id="IPR001926">
    <property type="entry name" value="TrpB-like_PALP"/>
</dbReference>
<evidence type="ECO:0000256" key="2">
    <source>
        <dbReference type="ARBA" id="ARBA00022898"/>
    </source>
</evidence>
<dbReference type="EMBL" id="BAAAHH010000026">
    <property type="protein sequence ID" value="GAA0961669.1"/>
    <property type="molecule type" value="Genomic_DNA"/>
</dbReference>
<dbReference type="InterPro" id="IPR000634">
    <property type="entry name" value="Ser/Thr_deHydtase_PyrdxlP-BS"/>
</dbReference>
<dbReference type="Gene3D" id="3.40.50.1100">
    <property type="match status" value="2"/>
</dbReference>
<reference evidence="5 6" key="1">
    <citation type="journal article" date="2019" name="Int. J. Syst. Evol. Microbiol.">
        <title>The Global Catalogue of Microorganisms (GCM) 10K type strain sequencing project: providing services to taxonomists for standard genome sequencing and annotation.</title>
        <authorList>
            <consortium name="The Broad Institute Genomics Platform"/>
            <consortium name="The Broad Institute Genome Sequencing Center for Infectious Disease"/>
            <person name="Wu L."/>
            <person name="Ma J."/>
        </authorList>
    </citation>
    <scope>NUCLEOTIDE SEQUENCE [LARGE SCALE GENOMIC DNA]</scope>
    <source>
        <strain evidence="5 6">JCM 10696</strain>
    </source>
</reference>
<evidence type="ECO:0000259" key="4">
    <source>
        <dbReference type="Pfam" id="PF00291"/>
    </source>
</evidence>
<evidence type="ECO:0000313" key="5">
    <source>
        <dbReference type="EMBL" id="GAA0961669.1"/>
    </source>
</evidence>
<evidence type="ECO:0000256" key="3">
    <source>
        <dbReference type="ARBA" id="ARBA00023239"/>
    </source>
</evidence>
<evidence type="ECO:0000256" key="1">
    <source>
        <dbReference type="ARBA" id="ARBA00001933"/>
    </source>
</evidence>
<dbReference type="PANTHER" id="PTHR48078">
    <property type="entry name" value="THREONINE DEHYDRATASE, MITOCHONDRIAL-RELATED"/>
    <property type="match status" value="1"/>
</dbReference>